<dbReference type="InterPro" id="IPR050750">
    <property type="entry name" value="C5-MTase"/>
</dbReference>
<dbReference type="InterPro" id="IPR001525">
    <property type="entry name" value="C5_MeTfrase"/>
</dbReference>
<evidence type="ECO:0000256" key="8">
    <source>
        <dbReference type="RuleBase" id="RU000417"/>
    </source>
</evidence>
<evidence type="ECO:0000313" key="9">
    <source>
        <dbReference type="EMBL" id="KJV90955.1"/>
    </source>
</evidence>
<reference evidence="9 10" key="1">
    <citation type="submission" date="2015-02" db="EMBL/GenBank/DDBJ databases">
        <title>Genome Sequencing of Rickettsiales.</title>
        <authorList>
            <person name="Daugherty S.C."/>
            <person name="Su Q."/>
            <person name="Abolude K."/>
            <person name="Beier-Sexton M."/>
            <person name="Carlyon J.A."/>
            <person name="Carter R."/>
            <person name="Day N.P."/>
            <person name="Dumler S.J."/>
            <person name="Dyachenko V."/>
            <person name="Godinez A."/>
            <person name="Kurtti T.J."/>
            <person name="Lichay M."/>
            <person name="Mullins K.E."/>
            <person name="Ott S."/>
            <person name="Pappas-Brown V."/>
            <person name="Paris D.H."/>
            <person name="Patel P."/>
            <person name="Richards A.L."/>
            <person name="Sadzewicz L."/>
            <person name="Sears K."/>
            <person name="Seidman D."/>
            <person name="Sengamalay N."/>
            <person name="Stenos J."/>
            <person name="Tallon L.J."/>
            <person name="Vincent G."/>
            <person name="Fraser C.M."/>
            <person name="Munderloh U."/>
            <person name="Dunning-Hotopp J.C."/>
        </authorList>
    </citation>
    <scope>NUCLEOTIDE SEQUENCE [LARGE SCALE GENOMIC DNA]</scope>
    <source>
        <strain evidence="9 10">RML Mogi</strain>
    </source>
</reference>
<dbReference type="GO" id="GO:0003886">
    <property type="term" value="F:DNA (cytosine-5-)-methyltransferase activity"/>
    <property type="evidence" value="ECO:0007669"/>
    <property type="project" value="UniProtKB-EC"/>
</dbReference>
<dbReference type="EMBL" id="LAOJ01000004">
    <property type="protein sequence ID" value="KJV90955.1"/>
    <property type="molecule type" value="Genomic_DNA"/>
</dbReference>
<evidence type="ECO:0000256" key="2">
    <source>
        <dbReference type="ARBA" id="ARBA00022679"/>
    </source>
</evidence>
<dbReference type="PROSITE" id="PS51679">
    <property type="entry name" value="SAM_MT_C5"/>
    <property type="match status" value="1"/>
</dbReference>
<comment type="caution">
    <text evidence="9">The sequence shown here is derived from an EMBL/GenBank/DDBJ whole genome shotgun (WGS) entry which is preliminary data.</text>
</comment>
<dbReference type="SUPFAM" id="SSF53335">
    <property type="entry name" value="S-adenosyl-L-methionine-dependent methyltransferases"/>
    <property type="match status" value="1"/>
</dbReference>
<feature type="active site" evidence="6">
    <location>
        <position position="86"/>
    </location>
</feature>
<dbReference type="PANTHER" id="PTHR46098:SF1">
    <property type="entry name" value="TRNA (CYTOSINE(38)-C(5))-METHYLTRANSFERASE"/>
    <property type="match status" value="1"/>
</dbReference>
<keyword evidence="1 6" id="KW-0489">Methyltransferase</keyword>
<dbReference type="NCBIfam" id="TIGR00675">
    <property type="entry name" value="dcm"/>
    <property type="match status" value="1"/>
</dbReference>
<dbReference type="EC" id="2.1.1.37" evidence="8"/>
<evidence type="ECO:0000256" key="7">
    <source>
        <dbReference type="RuleBase" id="RU000416"/>
    </source>
</evidence>
<organism evidence="9 10">
    <name type="scientific">Rickettsia bellii str. RML Mogi</name>
    <dbReference type="NCBI Taxonomy" id="1359194"/>
    <lineage>
        <taxon>Bacteria</taxon>
        <taxon>Pseudomonadati</taxon>
        <taxon>Pseudomonadota</taxon>
        <taxon>Alphaproteobacteria</taxon>
        <taxon>Rickettsiales</taxon>
        <taxon>Rickettsiaceae</taxon>
        <taxon>Rickettsieae</taxon>
        <taxon>Rickettsia</taxon>
        <taxon>belli group</taxon>
    </lineage>
</organism>
<evidence type="ECO:0000256" key="4">
    <source>
        <dbReference type="ARBA" id="ARBA00022747"/>
    </source>
</evidence>
<sequence>MSVLKKNFTFVDLFAGIGGFRIAMEQFSPESICLYASEIDKAAIETYTKNFRHNPNKDIEIKDIKEIDPIKQNLRSPDVVCGGFPCQTFSKSGKQAGLKDERGVLFREITRIINSYKTNDKPKILILENVQNLVSHNEQKT</sequence>
<dbReference type="Proteomes" id="UP000033689">
    <property type="component" value="Unassembled WGS sequence"/>
</dbReference>
<gene>
    <name evidence="9" type="ORF">RBEMOGI_1690</name>
</gene>
<keyword evidence="4" id="KW-0680">Restriction system</keyword>
<dbReference type="PANTHER" id="PTHR46098">
    <property type="entry name" value="TRNA (CYTOSINE(38)-C(5))-METHYLTRANSFERASE"/>
    <property type="match status" value="1"/>
</dbReference>
<dbReference type="PATRIC" id="fig|1359194.3.peg.1732"/>
<proteinExistence type="inferred from homology"/>
<accession>A0A0F3QEE6</accession>
<dbReference type="GO" id="GO:0009307">
    <property type="term" value="P:DNA restriction-modification system"/>
    <property type="evidence" value="ECO:0007669"/>
    <property type="project" value="UniProtKB-KW"/>
</dbReference>
<dbReference type="InterPro" id="IPR029063">
    <property type="entry name" value="SAM-dependent_MTases_sf"/>
</dbReference>
<evidence type="ECO:0000313" key="10">
    <source>
        <dbReference type="Proteomes" id="UP000033689"/>
    </source>
</evidence>
<dbReference type="Gene3D" id="3.40.50.150">
    <property type="entry name" value="Vaccinia Virus protein VP39"/>
    <property type="match status" value="1"/>
</dbReference>
<evidence type="ECO:0000256" key="6">
    <source>
        <dbReference type="PROSITE-ProRule" id="PRU01016"/>
    </source>
</evidence>
<keyword evidence="3 6" id="KW-0949">S-adenosyl-L-methionine</keyword>
<comment type="similarity">
    <text evidence="6 7">Belongs to the class I-like SAM-binding methyltransferase superfamily. C5-methyltransferase family.</text>
</comment>
<comment type="catalytic activity">
    <reaction evidence="5 8">
        <text>a 2'-deoxycytidine in DNA + S-adenosyl-L-methionine = a 5-methyl-2'-deoxycytidine in DNA + S-adenosyl-L-homocysteine + H(+)</text>
        <dbReference type="Rhea" id="RHEA:13681"/>
        <dbReference type="Rhea" id="RHEA-COMP:11369"/>
        <dbReference type="Rhea" id="RHEA-COMP:11370"/>
        <dbReference type="ChEBI" id="CHEBI:15378"/>
        <dbReference type="ChEBI" id="CHEBI:57856"/>
        <dbReference type="ChEBI" id="CHEBI:59789"/>
        <dbReference type="ChEBI" id="CHEBI:85452"/>
        <dbReference type="ChEBI" id="CHEBI:85454"/>
        <dbReference type="EC" id="2.1.1.37"/>
    </reaction>
</comment>
<dbReference type="GO" id="GO:0032259">
    <property type="term" value="P:methylation"/>
    <property type="evidence" value="ECO:0007669"/>
    <property type="project" value="UniProtKB-KW"/>
</dbReference>
<dbReference type="Pfam" id="PF00145">
    <property type="entry name" value="DNA_methylase"/>
    <property type="match status" value="1"/>
</dbReference>
<name>A0A0F3QEE6_RICBE</name>
<evidence type="ECO:0000256" key="3">
    <source>
        <dbReference type="ARBA" id="ARBA00022691"/>
    </source>
</evidence>
<dbReference type="PROSITE" id="PS00094">
    <property type="entry name" value="C5_MTASE_1"/>
    <property type="match status" value="1"/>
</dbReference>
<protein>
    <recommendedName>
        <fullName evidence="8">Cytosine-specific methyltransferase</fullName>
        <ecNumber evidence="8">2.1.1.37</ecNumber>
    </recommendedName>
</protein>
<evidence type="ECO:0000256" key="1">
    <source>
        <dbReference type="ARBA" id="ARBA00022603"/>
    </source>
</evidence>
<keyword evidence="2 6" id="KW-0808">Transferase</keyword>
<evidence type="ECO:0000256" key="5">
    <source>
        <dbReference type="ARBA" id="ARBA00047422"/>
    </source>
</evidence>
<dbReference type="PRINTS" id="PR00105">
    <property type="entry name" value="C5METTRFRASE"/>
</dbReference>
<dbReference type="AlphaFoldDB" id="A0A0F3QEE6"/>
<dbReference type="InterPro" id="IPR018117">
    <property type="entry name" value="C5_DNA_meth_AS"/>
</dbReference>